<evidence type="ECO:0000256" key="7">
    <source>
        <dbReference type="ARBA" id="ARBA00023237"/>
    </source>
</evidence>
<keyword evidence="6 8" id="KW-0472">Membrane</keyword>
<keyword evidence="12" id="KW-1185">Reference proteome</keyword>
<dbReference type="PANTHER" id="PTHR30069:SF49">
    <property type="entry name" value="OUTER MEMBRANE PROTEIN C"/>
    <property type="match status" value="1"/>
</dbReference>
<evidence type="ECO:0000256" key="4">
    <source>
        <dbReference type="ARBA" id="ARBA00022692"/>
    </source>
</evidence>
<dbReference type="RefSeq" id="WP_322607940.1">
    <property type="nucleotide sequence ID" value="NZ_JARVCO010000007.1"/>
</dbReference>
<sequence>MKTAYALPLAVYLCLPVWGDLTNSLPYHPLETIVVHGQSIRPTAYDLTQAELLDDARNLDAGHTAKTIPGISVSCASVDAPEPSIRGLGWERVTTQLDFLPIYGSCPARMDPPTVYLTPEAIENLIIVKGMPSVTYGPGGTGGRIMARTVTDPAQPALNGASAHASATYNGGRDGFSARAGGKVGDGTVEAGISANTIDFGDYESGSGQTVPGENRSYGAGATLRWTPDADNGYWFNWSGHHISHLDYPALPMDATDVDSNTITFGSRHQANRDSFQALEWQAGFSDIDHTMDNSRKPNRGIMEAKAVTESQTFGGRIATEWNFSPDTDWIIGTDGHYLTRDALRERYMVAPGTTFYDPIWPDAAQGQLGLFAERTAVFSNDQRLRLGLRFDGVDSAIGKGSEPLDPPLAAFGTVNDAYAYFYGEDARDTDRTEFLVSGNALWEIPQTDHLQWFLGAGAVQRAASVTERYYSFAPAPGGYLIGNPDLDPETKFEFNIGGYFFNEHVELSAQLFTSCVRDYILETGIASEDVNGDLTPDLIRGFVNTDAVLAGGEIDGTILLSDHWSIPFSAAYVRGRDVSEHKNLPLIPPLNGHLGVRWEWDKSVHPWAEAMLRMAAKQDRIDSRYPETETPGYQVVDLRGGIQLPGGCNLEAGIENLFDQDYTEHLSRETVLPAGDLAAGEKVPMPGRFFYASVYWTL</sequence>
<feature type="domain" description="TonB-dependent receptor-like beta-barrel" evidence="9">
    <location>
        <begin position="211"/>
        <end position="658"/>
    </location>
</feature>
<evidence type="ECO:0000259" key="10">
    <source>
        <dbReference type="Pfam" id="PF07715"/>
    </source>
</evidence>
<comment type="caution">
    <text evidence="11">The sequence shown here is derived from an EMBL/GenBank/DDBJ whole genome shotgun (WGS) entry which is preliminary data.</text>
</comment>
<dbReference type="InterPro" id="IPR039426">
    <property type="entry name" value="TonB-dep_rcpt-like"/>
</dbReference>
<dbReference type="SUPFAM" id="SSF56935">
    <property type="entry name" value="Porins"/>
    <property type="match status" value="1"/>
</dbReference>
<dbReference type="InterPro" id="IPR037066">
    <property type="entry name" value="Plug_dom_sf"/>
</dbReference>
<dbReference type="InterPro" id="IPR012910">
    <property type="entry name" value="Plug_dom"/>
</dbReference>
<protein>
    <submittedName>
        <fullName evidence="11">TonB-dependent receptor</fullName>
    </submittedName>
</protein>
<reference evidence="11 12" key="1">
    <citation type="journal article" date="2024" name="Appl. Environ. Microbiol.">
        <title>Pontiella agarivorans sp. nov., a novel marine anaerobic bacterium capable of degrading macroalgal polysaccharides and fixing nitrogen.</title>
        <authorList>
            <person name="Liu N."/>
            <person name="Kivenson V."/>
            <person name="Peng X."/>
            <person name="Cui Z."/>
            <person name="Lankiewicz T.S."/>
            <person name="Gosselin K.M."/>
            <person name="English C.J."/>
            <person name="Blair E.M."/>
            <person name="O'Malley M.A."/>
            <person name="Valentine D.L."/>
        </authorList>
    </citation>
    <scope>NUCLEOTIDE SEQUENCE [LARGE SCALE GENOMIC DNA]</scope>
    <source>
        <strain evidence="11 12">NLcol2</strain>
    </source>
</reference>
<name>A0ABU5MVM9_9BACT</name>
<keyword evidence="7" id="KW-0998">Cell outer membrane</keyword>
<dbReference type="Gene3D" id="2.40.170.20">
    <property type="entry name" value="TonB-dependent receptor, beta-barrel domain"/>
    <property type="match status" value="1"/>
</dbReference>
<keyword evidence="5 8" id="KW-0798">TonB box</keyword>
<keyword evidence="2" id="KW-0813">Transport</keyword>
<organism evidence="11 12">
    <name type="scientific">Pontiella agarivorans</name>
    <dbReference type="NCBI Taxonomy" id="3038953"/>
    <lineage>
        <taxon>Bacteria</taxon>
        <taxon>Pseudomonadati</taxon>
        <taxon>Kiritimatiellota</taxon>
        <taxon>Kiritimatiellia</taxon>
        <taxon>Kiritimatiellales</taxon>
        <taxon>Pontiellaceae</taxon>
        <taxon>Pontiella</taxon>
    </lineage>
</organism>
<gene>
    <name evidence="11" type="ORF">P9H32_05815</name>
</gene>
<evidence type="ECO:0000259" key="9">
    <source>
        <dbReference type="Pfam" id="PF00593"/>
    </source>
</evidence>
<keyword evidence="3" id="KW-1134">Transmembrane beta strand</keyword>
<accession>A0ABU5MVM9</accession>
<evidence type="ECO:0000313" key="12">
    <source>
        <dbReference type="Proteomes" id="UP001290861"/>
    </source>
</evidence>
<keyword evidence="11" id="KW-0675">Receptor</keyword>
<dbReference type="Pfam" id="PF07715">
    <property type="entry name" value="Plug"/>
    <property type="match status" value="1"/>
</dbReference>
<dbReference type="InterPro" id="IPR036942">
    <property type="entry name" value="Beta-barrel_TonB_sf"/>
</dbReference>
<proteinExistence type="inferred from homology"/>
<evidence type="ECO:0000256" key="3">
    <source>
        <dbReference type="ARBA" id="ARBA00022452"/>
    </source>
</evidence>
<evidence type="ECO:0000256" key="6">
    <source>
        <dbReference type="ARBA" id="ARBA00023136"/>
    </source>
</evidence>
<feature type="domain" description="TonB-dependent receptor plug" evidence="10">
    <location>
        <begin position="47"/>
        <end position="143"/>
    </location>
</feature>
<comment type="subcellular location">
    <subcellularLocation>
        <location evidence="1">Cell outer membrane</location>
        <topology evidence="1">Multi-pass membrane protein</topology>
    </subcellularLocation>
</comment>
<dbReference type="PANTHER" id="PTHR30069">
    <property type="entry name" value="TONB-DEPENDENT OUTER MEMBRANE RECEPTOR"/>
    <property type="match status" value="1"/>
</dbReference>
<dbReference type="InterPro" id="IPR000531">
    <property type="entry name" value="Beta-barrel_TonB"/>
</dbReference>
<evidence type="ECO:0000256" key="5">
    <source>
        <dbReference type="ARBA" id="ARBA00023077"/>
    </source>
</evidence>
<dbReference type="Proteomes" id="UP001290861">
    <property type="component" value="Unassembled WGS sequence"/>
</dbReference>
<evidence type="ECO:0000313" key="11">
    <source>
        <dbReference type="EMBL" id="MDZ8118141.1"/>
    </source>
</evidence>
<dbReference type="Pfam" id="PF00593">
    <property type="entry name" value="TonB_dep_Rec_b-barrel"/>
    <property type="match status" value="1"/>
</dbReference>
<evidence type="ECO:0000256" key="2">
    <source>
        <dbReference type="ARBA" id="ARBA00022448"/>
    </source>
</evidence>
<evidence type="ECO:0000256" key="8">
    <source>
        <dbReference type="RuleBase" id="RU003357"/>
    </source>
</evidence>
<evidence type="ECO:0000256" key="1">
    <source>
        <dbReference type="ARBA" id="ARBA00004571"/>
    </source>
</evidence>
<dbReference type="EMBL" id="JARVCO010000007">
    <property type="protein sequence ID" value="MDZ8118141.1"/>
    <property type="molecule type" value="Genomic_DNA"/>
</dbReference>
<keyword evidence="4" id="KW-0812">Transmembrane</keyword>
<comment type="similarity">
    <text evidence="8">Belongs to the TonB-dependent receptor family.</text>
</comment>
<dbReference type="Gene3D" id="2.170.130.10">
    <property type="entry name" value="TonB-dependent receptor, plug domain"/>
    <property type="match status" value="1"/>
</dbReference>